<dbReference type="EMBL" id="CP019688">
    <property type="protein sequence ID" value="AQQ14978.1"/>
    <property type="molecule type" value="Genomic_DNA"/>
</dbReference>
<dbReference type="Proteomes" id="UP000217209">
    <property type="component" value="Chromosome"/>
</dbReference>
<evidence type="ECO:0000256" key="3">
    <source>
        <dbReference type="ARBA" id="ARBA00022692"/>
    </source>
</evidence>
<feature type="transmembrane region" description="Helical" evidence="6">
    <location>
        <begin position="50"/>
        <end position="74"/>
    </location>
</feature>
<feature type="transmembrane region" description="Helical" evidence="6">
    <location>
        <begin position="141"/>
        <end position="165"/>
    </location>
</feature>
<dbReference type="InterPro" id="IPR050189">
    <property type="entry name" value="MFS_Efflux_Transporters"/>
</dbReference>
<evidence type="ECO:0000313" key="7">
    <source>
        <dbReference type="EMBL" id="AQQ14978.1"/>
    </source>
</evidence>
<feature type="transmembrane region" description="Helical" evidence="6">
    <location>
        <begin position="367"/>
        <end position="391"/>
    </location>
</feature>
<dbReference type="Gene3D" id="1.20.1250.20">
    <property type="entry name" value="MFS general substrate transporter like domains"/>
    <property type="match status" value="2"/>
</dbReference>
<comment type="subcellular location">
    <subcellularLocation>
        <location evidence="1">Cell membrane</location>
        <topology evidence="1">Multi-pass membrane protein</topology>
    </subcellularLocation>
</comment>
<proteinExistence type="predicted"/>
<dbReference type="InterPro" id="IPR036259">
    <property type="entry name" value="MFS_trans_sf"/>
</dbReference>
<evidence type="ECO:0000256" key="5">
    <source>
        <dbReference type="ARBA" id="ARBA00023136"/>
    </source>
</evidence>
<protein>
    <submittedName>
        <fullName evidence="7">Tetracycline resistance protein, class C</fullName>
    </submittedName>
</protein>
<dbReference type="KEGG" id="cgv:CGLAU_05020"/>
<dbReference type="Pfam" id="PF07690">
    <property type="entry name" value="MFS_1"/>
    <property type="match status" value="1"/>
</dbReference>
<evidence type="ECO:0000256" key="6">
    <source>
        <dbReference type="SAM" id="Phobius"/>
    </source>
</evidence>
<feature type="transmembrane region" description="Helical" evidence="6">
    <location>
        <begin position="16"/>
        <end position="38"/>
    </location>
</feature>
<evidence type="ECO:0000313" key="8">
    <source>
        <dbReference type="Proteomes" id="UP000217209"/>
    </source>
</evidence>
<keyword evidence="8" id="KW-1185">Reference proteome</keyword>
<dbReference type="InterPro" id="IPR000109">
    <property type="entry name" value="POT_fam"/>
</dbReference>
<accession>A0A1Q2HVV5</accession>
<keyword evidence="5 6" id="KW-0472">Membrane</keyword>
<feature type="transmembrane region" description="Helical" evidence="6">
    <location>
        <begin position="106"/>
        <end position="129"/>
    </location>
</feature>
<feature type="transmembrane region" description="Helical" evidence="6">
    <location>
        <begin position="81"/>
        <end position="100"/>
    </location>
</feature>
<dbReference type="InterPro" id="IPR011701">
    <property type="entry name" value="MFS"/>
</dbReference>
<name>A0A1Q2HVV5_9CORY</name>
<dbReference type="GO" id="GO:0022857">
    <property type="term" value="F:transmembrane transporter activity"/>
    <property type="evidence" value="ECO:0007669"/>
    <property type="project" value="InterPro"/>
</dbReference>
<dbReference type="GO" id="GO:0005886">
    <property type="term" value="C:plasma membrane"/>
    <property type="evidence" value="ECO:0007669"/>
    <property type="project" value="UniProtKB-SubCell"/>
</dbReference>
<feature type="transmembrane region" description="Helical" evidence="6">
    <location>
        <begin position="252"/>
        <end position="271"/>
    </location>
</feature>
<keyword evidence="2" id="KW-1003">Cell membrane</keyword>
<dbReference type="SUPFAM" id="SSF103473">
    <property type="entry name" value="MFS general substrate transporter"/>
    <property type="match status" value="1"/>
</dbReference>
<reference evidence="7 8" key="1">
    <citation type="submission" date="2016-12" db="EMBL/GenBank/DDBJ databases">
        <authorList>
            <person name="Song W.-J."/>
            <person name="Kurnit D.M."/>
        </authorList>
    </citation>
    <scope>NUCLEOTIDE SEQUENCE [LARGE SCALE GENOMIC DNA]</scope>
    <source>
        <strain evidence="7 8">DSM 30827</strain>
    </source>
</reference>
<dbReference type="PANTHER" id="PTHR43124:SF3">
    <property type="entry name" value="CHLORAMPHENICOL EFFLUX PUMP RV0191"/>
    <property type="match status" value="1"/>
</dbReference>
<dbReference type="AlphaFoldDB" id="A0A1Q2HVV5"/>
<evidence type="ECO:0000256" key="1">
    <source>
        <dbReference type="ARBA" id="ARBA00004651"/>
    </source>
</evidence>
<evidence type="ECO:0000256" key="2">
    <source>
        <dbReference type="ARBA" id="ARBA00022475"/>
    </source>
</evidence>
<dbReference type="CDD" id="cd17325">
    <property type="entry name" value="MFS_MdtG_SLC18_like"/>
    <property type="match status" value="1"/>
</dbReference>
<feature type="transmembrane region" description="Helical" evidence="6">
    <location>
        <begin position="283"/>
        <end position="305"/>
    </location>
</feature>
<gene>
    <name evidence="7" type="primary">tetA2</name>
    <name evidence="7" type="ORF">CGLAU_05020</name>
</gene>
<dbReference type="PRINTS" id="PR01035">
    <property type="entry name" value="TCRTETA"/>
</dbReference>
<dbReference type="RefSeq" id="WP_095659731.1">
    <property type="nucleotide sequence ID" value="NZ_CALTZW010000013.1"/>
</dbReference>
<dbReference type="Pfam" id="PF00854">
    <property type="entry name" value="PTR2"/>
    <property type="match status" value="1"/>
</dbReference>
<organism evidence="7 8">
    <name type="scientific">Corynebacterium glaucum</name>
    <dbReference type="NCBI Taxonomy" id="187491"/>
    <lineage>
        <taxon>Bacteria</taxon>
        <taxon>Bacillati</taxon>
        <taxon>Actinomycetota</taxon>
        <taxon>Actinomycetes</taxon>
        <taxon>Mycobacteriales</taxon>
        <taxon>Corynebacteriaceae</taxon>
        <taxon>Corynebacterium</taxon>
    </lineage>
</organism>
<sequence length="404" mass="41900">MTTAPALAAKPEIPRAIWVLVAAAFIIALGYGLIAPVLPQFASSFNVSMAAAGAVISAFALARLLGAPGAGILIDKLGSRPVYLTGLFIVAVATFFVAFAQAYWHILLLRFIAGFGSTMFTLSAQALIVRVTHPSIRGRANALYATSFLLGNIFGPIIGAALSFLGYRIPFAVYGIGVGLAAFVVWLFTHSRHSGKTLPPNKPPMQLAAAWRQPTYKALLATSFSNGFVNMGTRVAILPLFAAAIFEQGAAESGLALTAFALGMAIMLQFSGRLSDQHGRRPMILIGLIVCAAATGVFGMATSFWPLMILSMIAGVGSGLMAPSTQAALADIIGNERSGGKVLSTFQMTQDAGQILAPILVGWVAEVAGFGAAFGLCGALLGISLVTFAILGKETATNSTKGAK</sequence>
<keyword evidence="3 6" id="KW-0812">Transmembrane</keyword>
<keyword evidence="4 6" id="KW-1133">Transmembrane helix</keyword>
<dbReference type="InterPro" id="IPR001958">
    <property type="entry name" value="Tet-R_TetA/multi-R_MdtG-like"/>
</dbReference>
<evidence type="ECO:0000256" key="4">
    <source>
        <dbReference type="ARBA" id="ARBA00022989"/>
    </source>
</evidence>
<feature type="transmembrane region" description="Helical" evidence="6">
    <location>
        <begin position="171"/>
        <end position="189"/>
    </location>
</feature>
<dbReference type="OrthoDB" id="9793283at2"/>
<dbReference type="PANTHER" id="PTHR43124">
    <property type="entry name" value="PURINE EFFLUX PUMP PBUE"/>
    <property type="match status" value="1"/>
</dbReference>